<keyword evidence="2" id="KW-0472">Membrane</keyword>
<feature type="compositionally biased region" description="Basic residues" evidence="1">
    <location>
        <begin position="368"/>
        <end position="380"/>
    </location>
</feature>
<feature type="compositionally biased region" description="Low complexity" evidence="1">
    <location>
        <begin position="18"/>
        <end position="27"/>
    </location>
</feature>
<dbReference type="InterPro" id="IPR005605">
    <property type="entry name" value="Spo7"/>
</dbReference>
<reference evidence="3" key="1">
    <citation type="submission" date="2015-10" db="EMBL/GenBank/DDBJ databases">
        <authorList>
            <person name="Regsiter A."/>
            <person name="william w."/>
        </authorList>
    </citation>
    <scope>NUCLEOTIDE SEQUENCE</scope>
    <source>
        <strain evidence="3">Montdore</strain>
    </source>
</reference>
<feature type="compositionally biased region" description="Polar residues" evidence="1">
    <location>
        <begin position="396"/>
        <end position="406"/>
    </location>
</feature>
<feature type="compositionally biased region" description="Basic residues" evidence="1">
    <location>
        <begin position="430"/>
        <end position="445"/>
    </location>
</feature>
<proteinExistence type="predicted"/>
<keyword evidence="2" id="KW-0812">Transmembrane</keyword>
<feature type="transmembrane region" description="Helical" evidence="2">
    <location>
        <begin position="116"/>
        <end position="139"/>
    </location>
</feature>
<organism evidence="3 4">
    <name type="scientific">Tuber aestivum</name>
    <name type="common">summer truffle</name>
    <dbReference type="NCBI Taxonomy" id="59557"/>
    <lineage>
        <taxon>Eukaryota</taxon>
        <taxon>Fungi</taxon>
        <taxon>Dikarya</taxon>
        <taxon>Ascomycota</taxon>
        <taxon>Pezizomycotina</taxon>
        <taxon>Pezizomycetes</taxon>
        <taxon>Pezizales</taxon>
        <taxon>Tuberaceae</taxon>
        <taxon>Tuber</taxon>
    </lineage>
</organism>
<dbReference type="AlphaFoldDB" id="A0A292Q4E3"/>
<feature type="region of interest" description="Disordered" evidence="1">
    <location>
        <begin position="313"/>
        <end position="445"/>
    </location>
</feature>
<sequence length="445" mass="49264">MTSRGTDNPELDLAVKGSLPSSSSSSLLPPPASSPLSSLSSVPRPRPPLPPGNLLDSAPCSPPQVYLNLLILEASLRSQYLHHLARRRKSTFFLLLLSLWVGFFFYRLFFLGRSPYYYLSLLERIGFGGGVVTGCLYYATGLYHRSIVEPRRFVYLANRGLRGFNVKLVKIPLSYREWVLWWWDWYTFSPPPVSPHLPPARRASTAKRRTSSVHARRPAPPIHNHGHTASISATMVGGKSSSLLAPPMEETVGDGDNDEVEEYLPGGLHLKIVILPKRFTPDFREGWEIYRAEYWGRENEIRANHRKELYRWHKSKSKSSTPPPPPPQLDPVVTSVRTRRNSASRPPSVSSRAGTPEPDSGIAPAGTRQRKGSLVTKRRPNLAPGLRSASAASGEISDSGSTTSALEETRRRRSESPVTDRSSSSTAGSAKKKASGRGRGRGRKN</sequence>
<evidence type="ECO:0000313" key="3">
    <source>
        <dbReference type="EMBL" id="CUS13517.1"/>
    </source>
</evidence>
<dbReference type="PANTHER" id="PTHR28249">
    <property type="entry name" value="SPORULATION-SPECIFIC PROTEIN SPO7"/>
    <property type="match status" value="1"/>
</dbReference>
<accession>A0A292Q4E3</accession>
<dbReference type="EMBL" id="LN890972">
    <property type="protein sequence ID" value="CUS13517.1"/>
    <property type="molecule type" value="Genomic_DNA"/>
</dbReference>
<feature type="compositionally biased region" description="Low complexity" evidence="1">
    <location>
        <begin position="343"/>
        <end position="353"/>
    </location>
</feature>
<evidence type="ECO:0008006" key="5">
    <source>
        <dbReference type="Google" id="ProtNLM"/>
    </source>
</evidence>
<dbReference type="Proteomes" id="UP001412239">
    <property type="component" value="Unassembled WGS sequence"/>
</dbReference>
<dbReference type="Pfam" id="PF03907">
    <property type="entry name" value="Spo7"/>
    <property type="match status" value="1"/>
</dbReference>
<dbReference type="GO" id="GO:0071595">
    <property type="term" value="C:Nem1-Spo7 phosphatase complex"/>
    <property type="evidence" value="ECO:0007669"/>
    <property type="project" value="TreeGrafter"/>
</dbReference>
<dbReference type="GO" id="GO:0004721">
    <property type="term" value="F:phosphoprotein phosphatase activity"/>
    <property type="evidence" value="ECO:0007669"/>
    <property type="project" value="TreeGrafter"/>
</dbReference>
<dbReference type="GO" id="GO:0019888">
    <property type="term" value="F:protein phosphatase regulator activity"/>
    <property type="evidence" value="ECO:0007669"/>
    <property type="project" value="InterPro"/>
</dbReference>
<feature type="compositionally biased region" description="Low complexity" evidence="1">
    <location>
        <begin position="34"/>
        <end position="43"/>
    </location>
</feature>
<protein>
    <recommendedName>
        <fullName evidence="5">Spo7-like protein</fullName>
    </recommendedName>
</protein>
<keyword evidence="4" id="KW-1185">Reference proteome</keyword>
<dbReference type="PANTHER" id="PTHR28249:SF1">
    <property type="entry name" value="SPORULATION-SPECIFIC PROTEIN SPO7"/>
    <property type="match status" value="1"/>
</dbReference>
<dbReference type="GO" id="GO:0006998">
    <property type="term" value="P:nuclear envelope organization"/>
    <property type="evidence" value="ECO:0007669"/>
    <property type="project" value="TreeGrafter"/>
</dbReference>
<feature type="compositionally biased region" description="Basic residues" evidence="1">
    <location>
        <begin position="204"/>
        <end position="217"/>
    </location>
</feature>
<feature type="region of interest" description="Disordered" evidence="1">
    <location>
        <begin position="1"/>
        <end position="45"/>
    </location>
</feature>
<keyword evidence="2" id="KW-1133">Transmembrane helix</keyword>
<evidence type="ECO:0000313" key="4">
    <source>
        <dbReference type="Proteomes" id="UP001412239"/>
    </source>
</evidence>
<gene>
    <name evidence="3" type="ORF">GSTUAT00002455001</name>
</gene>
<feature type="region of interest" description="Disordered" evidence="1">
    <location>
        <begin position="199"/>
        <end position="231"/>
    </location>
</feature>
<name>A0A292Q4E3_9PEZI</name>
<evidence type="ECO:0000256" key="1">
    <source>
        <dbReference type="SAM" id="MobiDB-lite"/>
    </source>
</evidence>
<feature type="transmembrane region" description="Helical" evidence="2">
    <location>
        <begin position="92"/>
        <end position="110"/>
    </location>
</feature>
<evidence type="ECO:0000256" key="2">
    <source>
        <dbReference type="SAM" id="Phobius"/>
    </source>
</evidence>